<proteinExistence type="predicted"/>
<protein>
    <submittedName>
        <fullName evidence="1">Uncharacterized protein</fullName>
    </submittedName>
</protein>
<evidence type="ECO:0000313" key="1">
    <source>
        <dbReference type="EMBL" id="SFQ83667.1"/>
    </source>
</evidence>
<reference evidence="2" key="1">
    <citation type="submission" date="2016-10" db="EMBL/GenBank/DDBJ databases">
        <authorList>
            <person name="Varghese N."/>
            <person name="Submissions S."/>
        </authorList>
    </citation>
    <scope>NUCLEOTIDE SEQUENCE [LARGE SCALE GENOMIC DNA]</scope>
    <source>
        <strain evidence="2">OR362-8,ATCC BAA-1266,JCM 13504</strain>
    </source>
</reference>
<sequence length="149" mass="17074">MVLRRRQATENVWLYEPYGRFLQNPLATQGAGSPLTVFHYGRSNETVRYDALLEFYALAFRHEYPVDTLDVRYTATHLPAGRVVLLCGAAARTEVTTHYRTRTLYTADSCLTLQVLGPREKKSKNQALLVRRRQANSCEQRKTVHSTTL</sequence>
<accession>A0A1I6BS34</accession>
<dbReference type="EMBL" id="FOXS01000012">
    <property type="protein sequence ID" value="SFQ83667.1"/>
    <property type="molecule type" value="Genomic_DNA"/>
</dbReference>
<keyword evidence="2" id="KW-1185">Reference proteome</keyword>
<organism evidence="1 2">
    <name type="scientific">Hymenobacter arizonensis</name>
    <name type="common">Siccationidurans arizonensis</name>
    <dbReference type="NCBI Taxonomy" id="1227077"/>
    <lineage>
        <taxon>Bacteria</taxon>
        <taxon>Pseudomonadati</taxon>
        <taxon>Bacteroidota</taxon>
        <taxon>Cytophagia</taxon>
        <taxon>Cytophagales</taxon>
        <taxon>Hymenobacteraceae</taxon>
        <taxon>Hymenobacter</taxon>
    </lineage>
</organism>
<gene>
    <name evidence="1" type="ORF">SAMN04515668_5023</name>
</gene>
<dbReference type="Proteomes" id="UP000199029">
    <property type="component" value="Unassembled WGS sequence"/>
</dbReference>
<evidence type="ECO:0000313" key="2">
    <source>
        <dbReference type="Proteomes" id="UP000199029"/>
    </source>
</evidence>
<dbReference type="AlphaFoldDB" id="A0A1I6BS34"/>
<name>A0A1I6BS34_HYMAR</name>